<proteinExistence type="predicted"/>
<dbReference type="PANTHER" id="PTHR38792:SF3">
    <property type="entry name" value="BNR_ASP-BOX REPEAT DOMAIN PROTEIN (AFU_ORTHOLOGUE AFUA_7G06430)-RELATED"/>
    <property type="match status" value="1"/>
</dbReference>
<dbReference type="Proteomes" id="UP001600888">
    <property type="component" value="Unassembled WGS sequence"/>
</dbReference>
<evidence type="ECO:0008006" key="4">
    <source>
        <dbReference type="Google" id="ProtNLM"/>
    </source>
</evidence>
<evidence type="ECO:0000313" key="3">
    <source>
        <dbReference type="Proteomes" id="UP001600888"/>
    </source>
</evidence>
<dbReference type="EMBL" id="JBAWTH010000002">
    <property type="protein sequence ID" value="KAL2293063.1"/>
    <property type="molecule type" value="Genomic_DNA"/>
</dbReference>
<keyword evidence="1" id="KW-0812">Transmembrane</keyword>
<comment type="caution">
    <text evidence="2">The sequence shown here is derived from an EMBL/GenBank/DDBJ whole genome shotgun (WGS) entry which is preliminary data.</text>
</comment>
<sequence>MGRLQTTSWSLTPPPFAGSTRPYRSVSDFTVRKLVCATYILIVVITICILNPDYLIPDMDKFAQKIAGKLGVGDLLHQGGQHGQGQGQAQQLPSQPGVMFDHAGHGRVLDREHMIHADGGTYPRMCRLSDGSILLGFTRFEPNPADPKVQLRVLAVHRSTDNGATFQPHGVVDRCSRDCDNMFLLEVPTTDGIGRPKILAAFRNHDFAPGGGHSWYRITVCQSFNGGKDWTYLSQAAEKPTAPNGLWEPFMRIGRRGEIQMTFSQELSNIDQDTMFLTSDDQGKTWSQPRAVTGVGEQLRDGMTGIVRTMDQGREVSVMVFETTRHNRCFSIECVLSYDDGYTWGWRQVVYEPSPRGRHAGSPQIEAFGDGSIAVVFMTDEDTPERQRAWPSSAKIKAVFAGPPVNGRIQFHQPAETVQPPNSFWPGIFKVDDNTIMGIFQHGRSIRGRHLVWQTPH</sequence>
<dbReference type="CDD" id="cd15482">
    <property type="entry name" value="Sialidase_non-viral"/>
    <property type="match status" value="1"/>
</dbReference>
<keyword evidence="3" id="KW-1185">Reference proteome</keyword>
<reference evidence="2 3" key="1">
    <citation type="submission" date="2024-03" db="EMBL/GenBank/DDBJ databases">
        <title>A high-quality draft genome sequence of Diaporthe vaccinii, a causative agent of upright dieback and viscid rot disease in cranberry plants.</title>
        <authorList>
            <person name="Sarrasin M."/>
            <person name="Lang B.F."/>
            <person name="Burger G."/>
        </authorList>
    </citation>
    <scope>NUCLEOTIDE SEQUENCE [LARGE SCALE GENOMIC DNA]</scope>
    <source>
        <strain evidence="2 3">IS7</strain>
    </source>
</reference>
<evidence type="ECO:0000313" key="2">
    <source>
        <dbReference type="EMBL" id="KAL2293063.1"/>
    </source>
</evidence>
<accession>A0ABR4FED5</accession>
<dbReference type="PANTHER" id="PTHR38792">
    <property type="entry name" value="BNR/ASP-BOX REPEAT DOMAIN PROTEIN (AFU_ORTHOLOGUE AFUA_7G06430)-RELATED"/>
    <property type="match status" value="1"/>
</dbReference>
<keyword evidence="1" id="KW-1133">Transmembrane helix</keyword>
<dbReference type="Gene3D" id="2.120.10.10">
    <property type="match status" value="1"/>
</dbReference>
<dbReference type="SUPFAM" id="SSF50939">
    <property type="entry name" value="Sialidases"/>
    <property type="match status" value="1"/>
</dbReference>
<feature type="transmembrane region" description="Helical" evidence="1">
    <location>
        <begin position="34"/>
        <end position="56"/>
    </location>
</feature>
<gene>
    <name evidence="2" type="ORF">FJTKL_08064</name>
</gene>
<name>A0ABR4FED5_9PEZI</name>
<dbReference type="InterPro" id="IPR036278">
    <property type="entry name" value="Sialidase_sf"/>
</dbReference>
<keyword evidence="1" id="KW-0472">Membrane</keyword>
<evidence type="ECO:0000256" key="1">
    <source>
        <dbReference type="SAM" id="Phobius"/>
    </source>
</evidence>
<organism evidence="2 3">
    <name type="scientific">Diaporthe vaccinii</name>
    <dbReference type="NCBI Taxonomy" id="105482"/>
    <lineage>
        <taxon>Eukaryota</taxon>
        <taxon>Fungi</taxon>
        <taxon>Dikarya</taxon>
        <taxon>Ascomycota</taxon>
        <taxon>Pezizomycotina</taxon>
        <taxon>Sordariomycetes</taxon>
        <taxon>Sordariomycetidae</taxon>
        <taxon>Diaporthales</taxon>
        <taxon>Diaporthaceae</taxon>
        <taxon>Diaporthe</taxon>
        <taxon>Diaporthe eres species complex</taxon>
    </lineage>
</organism>
<protein>
    <recommendedName>
        <fullName evidence="4">Sialidase domain-containing protein</fullName>
    </recommendedName>
</protein>